<evidence type="ECO:0000313" key="1">
    <source>
        <dbReference type="EMBL" id="SCZ61727.1"/>
    </source>
</evidence>
<protein>
    <submittedName>
        <fullName evidence="1">Uncharacterized protein</fullName>
    </submittedName>
</protein>
<organism evidence="1 2">
    <name type="scientific">Thiohalomonas denitrificans</name>
    <dbReference type="NCBI Taxonomy" id="415747"/>
    <lineage>
        <taxon>Bacteria</taxon>
        <taxon>Pseudomonadati</taxon>
        <taxon>Pseudomonadota</taxon>
        <taxon>Gammaproteobacteria</taxon>
        <taxon>Thiohalomonadales</taxon>
        <taxon>Thiohalomonadaceae</taxon>
        <taxon>Thiohalomonas</taxon>
    </lineage>
</organism>
<dbReference type="RefSeq" id="WP_092996743.1">
    <property type="nucleotide sequence ID" value="NZ_FMWD01000006.1"/>
</dbReference>
<dbReference type="STRING" id="415747.SAMN03097708_02190"/>
<proteinExistence type="predicted"/>
<accession>A0A1G5QJ12</accession>
<name>A0A1G5QJ12_9GAMM</name>
<evidence type="ECO:0000313" key="2">
    <source>
        <dbReference type="Proteomes" id="UP000199648"/>
    </source>
</evidence>
<reference evidence="1 2" key="1">
    <citation type="submission" date="2016-10" db="EMBL/GenBank/DDBJ databases">
        <authorList>
            <person name="de Groot N.N."/>
        </authorList>
    </citation>
    <scope>NUCLEOTIDE SEQUENCE [LARGE SCALE GENOMIC DNA]</scope>
    <source>
        <strain evidence="1 2">HLD2</strain>
    </source>
</reference>
<gene>
    <name evidence="1" type="ORF">SAMN03097708_02190</name>
</gene>
<dbReference type="EMBL" id="FMWD01000006">
    <property type="protein sequence ID" value="SCZ61727.1"/>
    <property type="molecule type" value="Genomic_DNA"/>
</dbReference>
<dbReference type="Proteomes" id="UP000199648">
    <property type="component" value="Unassembled WGS sequence"/>
</dbReference>
<dbReference type="AlphaFoldDB" id="A0A1G5QJ12"/>
<dbReference type="OrthoDB" id="8480203at2"/>
<keyword evidence="2" id="KW-1185">Reference proteome</keyword>
<sequence>MYTRHEEVPVLTTRAGKVDGADYNLVHRALSRDGPSIRLGLPGLKTLEMILQHDAWVVVDVAFNDLPVLAWTDFEAKGRSTLHEPVPCRIRLYHGHASMVLKRALQIVRNELSERYGASGAQPAVLPFKKRD</sequence>